<evidence type="ECO:0000313" key="3">
    <source>
        <dbReference type="Proteomes" id="UP000799779"/>
    </source>
</evidence>
<dbReference type="Proteomes" id="UP000799779">
    <property type="component" value="Unassembled WGS sequence"/>
</dbReference>
<dbReference type="AlphaFoldDB" id="A0A6A5WTK6"/>
<gene>
    <name evidence="2" type="ORF">P154DRAFT_518971</name>
</gene>
<evidence type="ECO:0000313" key="2">
    <source>
        <dbReference type="EMBL" id="KAF2004917.1"/>
    </source>
</evidence>
<sequence length="195" mass="21277">MDWTIRRLVNAETAVACGQERKRSADRMALPGLADLSISEPLKRKAVPSAKGSPVEAQTSLSPSYVTSDVQPATNAESQLPVNDFRRPSWPASSNRAPTITSLARPVFPPVHPVTNRPPSKSTSLPIPGPKPRTPSAGLLQRMPSFEVSRTPPPLARTVTPRRLNMKKASVDDLRRLYEERAGTVKTLVEAGRRT</sequence>
<accession>A0A6A5WTK6</accession>
<feature type="compositionally biased region" description="Polar residues" evidence="1">
    <location>
        <begin position="91"/>
        <end position="102"/>
    </location>
</feature>
<protein>
    <submittedName>
        <fullName evidence="2">Uncharacterized protein</fullName>
    </submittedName>
</protein>
<name>A0A6A5WTK6_9PLEO</name>
<dbReference type="EMBL" id="ML977565">
    <property type="protein sequence ID" value="KAF2004917.1"/>
    <property type="molecule type" value="Genomic_DNA"/>
</dbReference>
<dbReference type="OrthoDB" id="10546645at2759"/>
<reference evidence="2" key="1">
    <citation type="journal article" date="2020" name="Stud. Mycol.">
        <title>101 Dothideomycetes genomes: a test case for predicting lifestyles and emergence of pathogens.</title>
        <authorList>
            <person name="Haridas S."/>
            <person name="Albert R."/>
            <person name="Binder M."/>
            <person name="Bloem J."/>
            <person name="Labutti K."/>
            <person name="Salamov A."/>
            <person name="Andreopoulos B."/>
            <person name="Baker S."/>
            <person name="Barry K."/>
            <person name="Bills G."/>
            <person name="Bluhm B."/>
            <person name="Cannon C."/>
            <person name="Castanera R."/>
            <person name="Culley D."/>
            <person name="Daum C."/>
            <person name="Ezra D."/>
            <person name="Gonzalez J."/>
            <person name="Henrissat B."/>
            <person name="Kuo A."/>
            <person name="Liang C."/>
            <person name="Lipzen A."/>
            <person name="Lutzoni F."/>
            <person name="Magnuson J."/>
            <person name="Mondo S."/>
            <person name="Nolan M."/>
            <person name="Ohm R."/>
            <person name="Pangilinan J."/>
            <person name="Park H.-J."/>
            <person name="Ramirez L."/>
            <person name="Alfaro M."/>
            <person name="Sun H."/>
            <person name="Tritt A."/>
            <person name="Yoshinaga Y."/>
            <person name="Zwiers L.-H."/>
            <person name="Turgeon B."/>
            <person name="Goodwin S."/>
            <person name="Spatafora J."/>
            <person name="Crous P."/>
            <person name="Grigoriev I."/>
        </authorList>
    </citation>
    <scope>NUCLEOTIDE SEQUENCE</scope>
    <source>
        <strain evidence="2">CBS 123094</strain>
    </source>
</reference>
<keyword evidence="3" id="KW-1185">Reference proteome</keyword>
<evidence type="ECO:0000256" key="1">
    <source>
        <dbReference type="SAM" id="MobiDB-lite"/>
    </source>
</evidence>
<feature type="compositionally biased region" description="Polar residues" evidence="1">
    <location>
        <begin position="56"/>
        <end position="81"/>
    </location>
</feature>
<feature type="region of interest" description="Disordered" evidence="1">
    <location>
        <begin position="41"/>
        <end position="164"/>
    </location>
</feature>
<organism evidence="2 3">
    <name type="scientific">Amniculicola lignicola CBS 123094</name>
    <dbReference type="NCBI Taxonomy" id="1392246"/>
    <lineage>
        <taxon>Eukaryota</taxon>
        <taxon>Fungi</taxon>
        <taxon>Dikarya</taxon>
        <taxon>Ascomycota</taxon>
        <taxon>Pezizomycotina</taxon>
        <taxon>Dothideomycetes</taxon>
        <taxon>Pleosporomycetidae</taxon>
        <taxon>Pleosporales</taxon>
        <taxon>Amniculicolaceae</taxon>
        <taxon>Amniculicola</taxon>
    </lineage>
</organism>
<proteinExistence type="predicted"/>